<dbReference type="OMA" id="CECINCD"/>
<feature type="compositionally biased region" description="Polar residues" evidence="1">
    <location>
        <begin position="91"/>
        <end position="116"/>
    </location>
</feature>
<feature type="compositionally biased region" description="Polar residues" evidence="1">
    <location>
        <begin position="211"/>
        <end position="222"/>
    </location>
</feature>
<gene>
    <name evidence="2" type="ORF">BBBOND_0301470</name>
</gene>
<dbReference type="OrthoDB" id="365614at2759"/>
<keyword evidence="3" id="KW-1185">Reference proteome</keyword>
<protein>
    <submittedName>
        <fullName evidence="2">Uncharacterized protein</fullName>
    </submittedName>
</protein>
<evidence type="ECO:0000313" key="3">
    <source>
        <dbReference type="Proteomes" id="UP000033188"/>
    </source>
</evidence>
<reference evidence="3" key="1">
    <citation type="journal article" date="2014" name="Nucleic Acids Res.">
        <title>The evolutionary dynamics of variant antigen genes in Babesia reveal a history of genomic innovation underlying host-parasite interaction.</title>
        <authorList>
            <person name="Jackson A.P."/>
            <person name="Otto T.D."/>
            <person name="Darby A."/>
            <person name="Ramaprasad A."/>
            <person name="Xia D."/>
            <person name="Echaide I.E."/>
            <person name="Farber M."/>
            <person name="Gahlot S."/>
            <person name="Gamble J."/>
            <person name="Gupta D."/>
            <person name="Gupta Y."/>
            <person name="Jackson L."/>
            <person name="Malandrin L."/>
            <person name="Malas T.B."/>
            <person name="Moussa E."/>
            <person name="Nair M."/>
            <person name="Reid A.J."/>
            <person name="Sanders M."/>
            <person name="Sharma J."/>
            <person name="Tracey A."/>
            <person name="Quail M.A."/>
            <person name="Weir W."/>
            <person name="Wastling J.M."/>
            <person name="Hall N."/>
            <person name="Willadsen P."/>
            <person name="Lingelbach K."/>
            <person name="Shiels B."/>
            <person name="Tait A."/>
            <person name="Berriman M."/>
            <person name="Allred D.R."/>
            <person name="Pain A."/>
        </authorList>
    </citation>
    <scope>NUCLEOTIDE SEQUENCE [LARGE SCALE GENOMIC DNA]</scope>
    <source>
        <strain evidence="3">Bond</strain>
    </source>
</reference>
<sequence length="651" mass="71500">MEKHEGNTASRPKIDRKRIQMSLERSIEAHRLRMLKARTSKRDMPGSLCECINCDATSMKPSMTCRKAGRQKQQKEINRERVGGFIHDVSKASSPANAQPSRRQPRYNASTRTRNVATPKANAHVPGSKKSPRKQAPEEVPNVVETPHEKGGDAYDGSIAPSTAGELVVNEANVEQKETEIVSSARQSAVLPTNACESSTTLRESARQECQGDSSRTNENSDSLLNRIARRIGSIRIVDSMGEEHRLDTDELENKILDVVDKIVNDKIVGKNAEETVVQKDDVEAQKTDEPVNVSYTPVDHCSPKNDMMNMSNVESEDTALSPKRGEFIVDEPTDSVPMNKYKNVVDVLLDYISCGVAQKPKTTPDVLKQESYVLAGPESACTNKVVSKTTDYVYSTVEKPGLFSSVFTRGETTKRSNMCCNGGGGRYASMEPPSLGVNDAVSTGGVLGFVKSNHMAFRKDAVNIAPSRQVSQASSIRNDAPLMNGAPNRNHCVPYANHANMMINGHNPYHFQYNQPQFPCNQNSVFLPQWPAAQSFQNPCHLIRPAPKMTDRQFTAPQRGQALVRRNVTAVPGFNAVKNSQRTPGSMPNAAGVPFASYAGTHRSAMANRSYMPFGNVPSPMMAVPRQATGVLYRRNTGRAHEQQVQAAMI</sequence>
<evidence type="ECO:0000256" key="1">
    <source>
        <dbReference type="SAM" id="MobiDB-lite"/>
    </source>
</evidence>
<feature type="compositionally biased region" description="Basic and acidic residues" evidence="1">
    <location>
        <begin position="73"/>
        <end position="82"/>
    </location>
</feature>
<dbReference type="AlphaFoldDB" id="A0A061D6S2"/>
<dbReference type="GeneID" id="24564784"/>
<feature type="region of interest" description="Disordered" evidence="1">
    <location>
        <begin position="64"/>
        <end position="155"/>
    </location>
</feature>
<dbReference type="EMBL" id="LK391709">
    <property type="protein sequence ID" value="CDR96243.1"/>
    <property type="molecule type" value="Genomic_DNA"/>
</dbReference>
<feature type="region of interest" description="Disordered" evidence="1">
    <location>
        <begin position="192"/>
        <end position="222"/>
    </location>
</feature>
<dbReference type="RefSeq" id="XP_012768429.1">
    <property type="nucleotide sequence ID" value="XM_012912975.1"/>
</dbReference>
<dbReference type="VEuPathDB" id="PiroplasmaDB:BBBOND_0301470"/>
<name>A0A061D6S2_BABBI</name>
<dbReference type="Proteomes" id="UP000033188">
    <property type="component" value="Chromosome 3"/>
</dbReference>
<proteinExistence type="predicted"/>
<feature type="compositionally biased region" description="Polar residues" evidence="1">
    <location>
        <begin position="192"/>
        <end position="203"/>
    </location>
</feature>
<accession>A0A061D6S2</accession>
<evidence type="ECO:0000313" key="2">
    <source>
        <dbReference type="EMBL" id="CDR96243.1"/>
    </source>
</evidence>
<organism evidence="2 3">
    <name type="scientific">Babesia bigemina</name>
    <dbReference type="NCBI Taxonomy" id="5866"/>
    <lineage>
        <taxon>Eukaryota</taxon>
        <taxon>Sar</taxon>
        <taxon>Alveolata</taxon>
        <taxon>Apicomplexa</taxon>
        <taxon>Aconoidasida</taxon>
        <taxon>Piroplasmida</taxon>
        <taxon>Babesiidae</taxon>
        <taxon>Babesia</taxon>
    </lineage>
</organism>
<dbReference type="KEGG" id="bbig:BBBOND_0301470"/>